<feature type="transmembrane region" description="Helical" evidence="8">
    <location>
        <begin position="32"/>
        <end position="54"/>
    </location>
</feature>
<dbReference type="InterPro" id="IPR004761">
    <property type="entry name" value="Spore_GerAB"/>
</dbReference>
<keyword evidence="7 8" id="KW-0472">Membrane</keyword>
<feature type="transmembrane region" description="Helical" evidence="8">
    <location>
        <begin position="340"/>
        <end position="359"/>
    </location>
</feature>
<accession>A0A942YHT1</accession>
<feature type="transmembrane region" description="Helical" evidence="8">
    <location>
        <begin position="266"/>
        <end position="288"/>
    </location>
</feature>
<evidence type="ECO:0000256" key="2">
    <source>
        <dbReference type="ARBA" id="ARBA00007998"/>
    </source>
</evidence>
<evidence type="ECO:0000256" key="6">
    <source>
        <dbReference type="ARBA" id="ARBA00022989"/>
    </source>
</evidence>
<keyword evidence="4" id="KW-0309">Germination</keyword>
<sequence length="365" mass="43079">MNRYVYYLLYINMFASMVIAVPRILLHERKDGAIIGMILGIIAGVFVIYAYLWFFNKFPGKDYPELLKKYFPKWLQFPFLLFLSLVWFIAGLNTLISYTFMLKRFLTPEMPVVWIASTFLIFISYGILMHTKSILYTIEAILIISSPVTIFLTTKAFMSPEFEWDFVREAVMYVYQFPSYSAFTASLYVFLGITNLLIFNRAWTTKAIQVSGKHIFLMSLAGIMILFTIYIVPLGMNGFNSVDHLVYPAITTSDTLRMTFGVIERVLYLFLLFFLAITFLNLLLHWHVTIEILKSLFWIKKFKWKENNLTPYILIIIFWLISLKTVTSLSEYQLFKYTDYFFYCLPFITMIIIVSFWFVKRRAKV</sequence>
<evidence type="ECO:0000313" key="9">
    <source>
        <dbReference type="EMBL" id="MBS4196907.1"/>
    </source>
</evidence>
<feature type="transmembrane region" description="Helical" evidence="8">
    <location>
        <begin position="112"/>
        <end position="128"/>
    </location>
</feature>
<feature type="transmembrane region" description="Helical" evidence="8">
    <location>
        <begin position="215"/>
        <end position="236"/>
    </location>
</feature>
<dbReference type="EMBL" id="JAGYPG010000003">
    <property type="protein sequence ID" value="MBS4196907.1"/>
    <property type="molecule type" value="Genomic_DNA"/>
</dbReference>
<feature type="transmembrane region" description="Helical" evidence="8">
    <location>
        <begin position="309"/>
        <end position="328"/>
    </location>
</feature>
<evidence type="ECO:0000256" key="3">
    <source>
        <dbReference type="ARBA" id="ARBA00022448"/>
    </source>
</evidence>
<dbReference type="PANTHER" id="PTHR34975:SF2">
    <property type="entry name" value="SPORE GERMINATION PROTEIN A2"/>
    <property type="match status" value="1"/>
</dbReference>
<dbReference type="Proteomes" id="UP000681414">
    <property type="component" value="Unassembled WGS sequence"/>
</dbReference>
<name>A0A942YHT1_9BACI</name>
<evidence type="ECO:0000256" key="4">
    <source>
        <dbReference type="ARBA" id="ARBA00022544"/>
    </source>
</evidence>
<protein>
    <submittedName>
        <fullName evidence="9">GerAB/ArcD/ProY family transporter</fullName>
    </submittedName>
</protein>
<evidence type="ECO:0000313" key="10">
    <source>
        <dbReference type="Proteomes" id="UP000681414"/>
    </source>
</evidence>
<dbReference type="PANTHER" id="PTHR34975">
    <property type="entry name" value="SPORE GERMINATION PROTEIN A2"/>
    <property type="match status" value="1"/>
</dbReference>
<organism evidence="9 10">
    <name type="scientific">Lederbergia citri</name>
    <dbReference type="NCBI Taxonomy" id="2833580"/>
    <lineage>
        <taxon>Bacteria</taxon>
        <taxon>Bacillati</taxon>
        <taxon>Bacillota</taxon>
        <taxon>Bacilli</taxon>
        <taxon>Bacillales</taxon>
        <taxon>Bacillaceae</taxon>
        <taxon>Lederbergia</taxon>
    </lineage>
</organism>
<reference evidence="9 10" key="1">
    <citation type="submission" date="2021-05" db="EMBL/GenBank/DDBJ databases">
        <title>Novel Bacillus species.</title>
        <authorList>
            <person name="Liu G."/>
        </authorList>
    </citation>
    <scope>NUCLEOTIDE SEQUENCE [LARGE SCALE GENOMIC DNA]</scope>
    <source>
        <strain evidence="10">FJAT-49780</strain>
    </source>
</reference>
<keyword evidence="5 8" id="KW-0812">Transmembrane</keyword>
<feature type="transmembrane region" description="Helical" evidence="8">
    <location>
        <begin position="7"/>
        <end position="26"/>
    </location>
</feature>
<dbReference type="GO" id="GO:0009847">
    <property type="term" value="P:spore germination"/>
    <property type="evidence" value="ECO:0007669"/>
    <property type="project" value="InterPro"/>
</dbReference>
<comment type="similarity">
    <text evidence="2">Belongs to the amino acid-polyamine-organocation (APC) superfamily. Spore germination protein (SGP) (TC 2.A.3.9) family.</text>
</comment>
<comment type="subcellular location">
    <subcellularLocation>
        <location evidence="1">Membrane</location>
        <topology evidence="1">Multi-pass membrane protein</topology>
    </subcellularLocation>
</comment>
<keyword evidence="6 8" id="KW-1133">Transmembrane helix</keyword>
<feature type="transmembrane region" description="Helical" evidence="8">
    <location>
        <begin position="180"/>
        <end position="203"/>
    </location>
</feature>
<feature type="transmembrane region" description="Helical" evidence="8">
    <location>
        <begin position="75"/>
        <end position="100"/>
    </location>
</feature>
<keyword evidence="3" id="KW-0813">Transport</keyword>
<evidence type="ECO:0000256" key="5">
    <source>
        <dbReference type="ARBA" id="ARBA00022692"/>
    </source>
</evidence>
<evidence type="ECO:0000256" key="1">
    <source>
        <dbReference type="ARBA" id="ARBA00004141"/>
    </source>
</evidence>
<dbReference type="Pfam" id="PF03845">
    <property type="entry name" value="Spore_permease"/>
    <property type="match status" value="1"/>
</dbReference>
<proteinExistence type="inferred from homology"/>
<feature type="transmembrane region" description="Helical" evidence="8">
    <location>
        <begin position="140"/>
        <end position="160"/>
    </location>
</feature>
<evidence type="ECO:0000256" key="8">
    <source>
        <dbReference type="SAM" id="Phobius"/>
    </source>
</evidence>
<dbReference type="GO" id="GO:0016020">
    <property type="term" value="C:membrane"/>
    <property type="evidence" value="ECO:0007669"/>
    <property type="project" value="UniProtKB-SubCell"/>
</dbReference>
<evidence type="ECO:0000256" key="7">
    <source>
        <dbReference type="ARBA" id="ARBA00023136"/>
    </source>
</evidence>
<comment type="caution">
    <text evidence="9">The sequence shown here is derived from an EMBL/GenBank/DDBJ whole genome shotgun (WGS) entry which is preliminary data.</text>
</comment>
<keyword evidence="10" id="KW-1185">Reference proteome</keyword>
<dbReference type="AlphaFoldDB" id="A0A942YHT1"/>
<dbReference type="RefSeq" id="WP_213126114.1">
    <property type="nucleotide sequence ID" value="NZ_JAGYPG010000003.1"/>
</dbReference>
<gene>
    <name evidence="9" type="ORF">KHA97_17805</name>
</gene>